<keyword evidence="10" id="KW-1185">Reference proteome</keyword>
<dbReference type="GO" id="GO:0006508">
    <property type="term" value="P:proteolysis"/>
    <property type="evidence" value="ECO:0007669"/>
    <property type="project" value="UniProtKB-KW"/>
</dbReference>
<keyword evidence="4 8" id="KW-0479">Metal-binding</keyword>
<dbReference type="SUPFAM" id="SSF53187">
    <property type="entry name" value="Zn-dependent exopeptidases"/>
    <property type="match status" value="1"/>
</dbReference>
<dbReference type="PANTHER" id="PTHR32481">
    <property type="entry name" value="AMINOPEPTIDASE"/>
    <property type="match status" value="1"/>
</dbReference>
<feature type="binding site" evidence="8">
    <location>
        <position position="223"/>
    </location>
    <ligand>
        <name>Zn(2+)</name>
        <dbReference type="ChEBI" id="CHEBI:29105"/>
        <label>2</label>
    </ligand>
</feature>
<dbReference type="AlphaFoldDB" id="A0A7X2T1I9"/>
<evidence type="ECO:0000256" key="6">
    <source>
        <dbReference type="PIRNR" id="PIRNR001123"/>
    </source>
</evidence>
<proteinExistence type="inferred from homology"/>
<dbReference type="Gene3D" id="2.40.30.40">
    <property type="entry name" value="Peptidase M42, domain 2"/>
    <property type="match status" value="1"/>
</dbReference>
<evidence type="ECO:0000256" key="4">
    <source>
        <dbReference type="ARBA" id="ARBA00022723"/>
    </source>
</evidence>
<name>A0A7X2T1I9_9CLOT</name>
<keyword evidence="3" id="KW-0645">Protease</keyword>
<sequence>MELKINKEYVLKTAEEILKFDSPTGFCFDIVDLIEKKVNEFGYKLTRTNKGCAVIEVPGKSSEKTIGLSAHVDTLGAMVRSITADGTLKFTLLGGPCVPTLDSEYCKIRTRDGKIYTGTFLSTSPSVHVFDDASSKKREPQNMEVRIDEVVKSKEDVEKLGICPGDFIFIDPKTTITESGFIKSRFIDDKGSVSCLLGLLEMMSRENIVPSYNVKILISTYEEVGHGAAYLPKDITELLTVDMGCIGDDLSCTEYDVSICAKDSSGPYDYNMTTDLVNLAKANGISYAVDIYPRYGSDVSAALSGGNDIRGALVGPGVHASHGMERTHYEAFENTIKLVYLYITK</sequence>
<dbReference type="GO" id="GO:0046872">
    <property type="term" value="F:metal ion binding"/>
    <property type="evidence" value="ECO:0007669"/>
    <property type="project" value="UniProtKB-UniRule"/>
</dbReference>
<feature type="binding site" evidence="8">
    <location>
        <position position="322"/>
    </location>
    <ligand>
        <name>Zn(2+)</name>
        <dbReference type="ChEBI" id="CHEBI:29105"/>
        <label>2</label>
    </ligand>
</feature>
<dbReference type="InterPro" id="IPR023367">
    <property type="entry name" value="Peptidase_M42_dom2"/>
</dbReference>
<evidence type="ECO:0000313" key="10">
    <source>
        <dbReference type="Proteomes" id="UP000460287"/>
    </source>
</evidence>
<dbReference type="EMBL" id="VULX01000013">
    <property type="protein sequence ID" value="MSR91634.1"/>
    <property type="molecule type" value="Genomic_DNA"/>
</dbReference>
<evidence type="ECO:0000256" key="1">
    <source>
        <dbReference type="ARBA" id="ARBA00006272"/>
    </source>
</evidence>
<dbReference type="CDD" id="cd05657">
    <property type="entry name" value="M42_glucanase_like"/>
    <property type="match status" value="1"/>
</dbReference>
<feature type="binding site" evidence="8">
    <location>
        <position position="188"/>
    </location>
    <ligand>
        <name>Zn(2+)</name>
        <dbReference type="ChEBI" id="CHEBI:29105"/>
        <label>1</label>
    </ligand>
</feature>
<comment type="similarity">
    <text evidence="1 6">Belongs to the peptidase M42 family.</text>
</comment>
<dbReference type="PIRSF" id="PIRSF001123">
    <property type="entry name" value="PepA_GA"/>
    <property type="match status" value="1"/>
</dbReference>
<organism evidence="9 10">
    <name type="scientific">Inconstantimicrobium porci</name>
    <dbReference type="NCBI Taxonomy" id="2652291"/>
    <lineage>
        <taxon>Bacteria</taxon>
        <taxon>Bacillati</taxon>
        <taxon>Bacillota</taxon>
        <taxon>Clostridia</taxon>
        <taxon>Eubacteriales</taxon>
        <taxon>Clostridiaceae</taxon>
        <taxon>Inconstantimicrobium</taxon>
    </lineage>
</organism>
<dbReference type="Gene3D" id="3.40.630.10">
    <property type="entry name" value="Zn peptidases"/>
    <property type="match status" value="1"/>
</dbReference>
<accession>A0A7X2T1I9</accession>
<evidence type="ECO:0000256" key="5">
    <source>
        <dbReference type="ARBA" id="ARBA00022801"/>
    </source>
</evidence>
<dbReference type="GO" id="GO:0004177">
    <property type="term" value="F:aminopeptidase activity"/>
    <property type="evidence" value="ECO:0007669"/>
    <property type="project" value="UniProtKB-UniRule"/>
</dbReference>
<comment type="cofactor">
    <cofactor evidence="8">
        <name>a divalent metal cation</name>
        <dbReference type="ChEBI" id="CHEBI:60240"/>
    </cofactor>
    <text evidence="8">Binds 2 divalent metal cations per subunit.</text>
</comment>
<dbReference type="InterPro" id="IPR008007">
    <property type="entry name" value="Peptidase_M42"/>
</dbReference>
<feature type="active site" description="Proton acceptor" evidence="7">
    <location>
        <position position="222"/>
    </location>
</feature>
<gene>
    <name evidence="9" type="ORF">FYJ33_09490</name>
</gene>
<comment type="caution">
    <text evidence="9">The sequence shown here is derived from an EMBL/GenBank/DDBJ whole genome shotgun (WGS) entry which is preliminary data.</text>
</comment>
<dbReference type="SUPFAM" id="SSF101821">
    <property type="entry name" value="Aminopeptidase/glucanase lid domain"/>
    <property type="match status" value="1"/>
</dbReference>
<evidence type="ECO:0000256" key="7">
    <source>
        <dbReference type="PIRSR" id="PIRSR001123-1"/>
    </source>
</evidence>
<dbReference type="Pfam" id="PF05343">
    <property type="entry name" value="Peptidase_M42"/>
    <property type="match status" value="1"/>
</dbReference>
<evidence type="ECO:0000256" key="8">
    <source>
        <dbReference type="PIRSR" id="PIRSR001123-2"/>
    </source>
</evidence>
<dbReference type="InterPro" id="IPR051464">
    <property type="entry name" value="Peptidase_M42_aminopept"/>
</dbReference>
<keyword evidence="2" id="KW-0031">Aminopeptidase</keyword>
<evidence type="ECO:0000313" key="9">
    <source>
        <dbReference type="EMBL" id="MSR91634.1"/>
    </source>
</evidence>
<protein>
    <submittedName>
        <fullName evidence="9">M42 family metallopeptidase</fullName>
    </submittedName>
</protein>
<evidence type="ECO:0000256" key="2">
    <source>
        <dbReference type="ARBA" id="ARBA00022438"/>
    </source>
</evidence>
<dbReference type="Proteomes" id="UP000460287">
    <property type="component" value="Unassembled WGS sequence"/>
</dbReference>
<reference evidence="9 10" key="1">
    <citation type="submission" date="2019-08" db="EMBL/GenBank/DDBJ databases">
        <title>In-depth cultivation of the pig gut microbiome towards novel bacterial diversity and tailored functional studies.</title>
        <authorList>
            <person name="Wylensek D."/>
            <person name="Hitch T.C.A."/>
            <person name="Clavel T."/>
        </authorList>
    </citation>
    <scope>NUCLEOTIDE SEQUENCE [LARGE SCALE GENOMIC DNA]</scope>
    <source>
        <strain evidence="9 10">WCA-383-APC-5B</strain>
    </source>
</reference>
<feature type="binding site" evidence="8">
    <location>
        <position position="71"/>
    </location>
    <ligand>
        <name>Zn(2+)</name>
        <dbReference type="ChEBI" id="CHEBI:29105"/>
        <label>1</label>
    </ligand>
</feature>
<feature type="binding site" evidence="8">
    <location>
        <position position="188"/>
    </location>
    <ligand>
        <name>Zn(2+)</name>
        <dbReference type="ChEBI" id="CHEBI:29105"/>
        <label>2</label>
    </ligand>
</feature>
<feature type="binding site" evidence="8">
    <location>
        <position position="242"/>
    </location>
    <ligand>
        <name>Zn(2+)</name>
        <dbReference type="ChEBI" id="CHEBI:29105"/>
        <label>1</label>
    </ligand>
</feature>
<dbReference type="PANTHER" id="PTHR32481:SF7">
    <property type="entry name" value="AMINOPEPTIDASE YHFE-RELATED"/>
    <property type="match status" value="1"/>
</dbReference>
<evidence type="ECO:0000256" key="3">
    <source>
        <dbReference type="ARBA" id="ARBA00022670"/>
    </source>
</evidence>
<dbReference type="RefSeq" id="WP_154531529.1">
    <property type="nucleotide sequence ID" value="NZ_VULX01000013.1"/>
</dbReference>
<keyword evidence="5" id="KW-0378">Hydrolase</keyword>